<evidence type="ECO:0000256" key="2">
    <source>
        <dbReference type="ARBA" id="ARBA00022603"/>
    </source>
</evidence>
<comment type="catalytic activity">
    <reaction evidence="8 10">
        <text>guanosine(26) in tRNA + 2 S-adenosyl-L-methionine = N(2)-dimethylguanosine(26) in tRNA + 2 S-adenosyl-L-homocysteine + 2 H(+)</text>
        <dbReference type="Rhea" id="RHEA:43140"/>
        <dbReference type="Rhea" id="RHEA-COMP:10359"/>
        <dbReference type="Rhea" id="RHEA-COMP:10360"/>
        <dbReference type="ChEBI" id="CHEBI:15378"/>
        <dbReference type="ChEBI" id="CHEBI:57856"/>
        <dbReference type="ChEBI" id="CHEBI:59789"/>
        <dbReference type="ChEBI" id="CHEBI:74269"/>
        <dbReference type="ChEBI" id="CHEBI:74513"/>
        <dbReference type="EC" id="2.1.1.216"/>
    </reaction>
</comment>
<proteinExistence type="inferred from homology"/>
<dbReference type="Pfam" id="PF02005">
    <property type="entry name" value="TRM"/>
    <property type="match status" value="1"/>
</dbReference>
<accession>A0A8K0GHW4</accession>
<dbReference type="FunFam" id="3.40.50.150:FF:000051">
    <property type="entry name" value="tRNA (guanine(26)-N(2))-dimethyltransferase"/>
    <property type="match status" value="1"/>
</dbReference>
<dbReference type="InterPro" id="IPR042296">
    <property type="entry name" value="tRNA_met_Trm1_C"/>
</dbReference>
<dbReference type="Proteomes" id="UP000801492">
    <property type="component" value="Unassembled WGS sequence"/>
</dbReference>
<dbReference type="FunFam" id="3.30.56.70:FF:000001">
    <property type="entry name" value="tRNA (guanine(26)-N(2))-dimethyltransferase"/>
    <property type="match status" value="1"/>
</dbReference>
<dbReference type="GO" id="GO:0002940">
    <property type="term" value="P:tRNA N2-guanine methylation"/>
    <property type="evidence" value="ECO:0007669"/>
    <property type="project" value="TreeGrafter"/>
</dbReference>
<dbReference type="GO" id="GO:0000049">
    <property type="term" value="F:tRNA binding"/>
    <property type="evidence" value="ECO:0007669"/>
    <property type="project" value="UniProtKB-UniRule"/>
</dbReference>
<evidence type="ECO:0000256" key="6">
    <source>
        <dbReference type="ARBA" id="ARBA00022884"/>
    </source>
</evidence>
<keyword evidence="5 10" id="KW-0819">tRNA processing</keyword>
<dbReference type="SUPFAM" id="SSF53335">
    <property type="entry name" value="S-adenosyl-L-methionine-dependent methyltransferases"/>
    <property type="match status" value="1"/>
</dbReference>
<sequence length="539" mass="60983">MLKRILRLGHVFKPRQTINFSYKNMQSEDSKEQVITEGLATVKTSGNVFYNQVQEFNRDLSISVLNVFSRQYQKEKIKKQNDNSGQHEEELKVGIKNENGITILEALSATGLRSIRYAKEIAGVKQIVANDISRNAVENIKLNVNENNVEDLITVSENDAIMLMYQHRLKERFDAIDLDPYGCPSRFLDSAVQAINDGGLLLVTATDMAVLAGNSPETCYSKYGAISLRIKSCHEMALRILLQCIESHANRYGRYIEPLLSLSADFYIRVFVRVHTSAHKCKFTTSKLSMVYQCTGCDTFTLQPLGIVKTSDDNKQIKFKLPVGPSVGSACEHCGNSFHLGGPIWSAPIHCMDFVQEILQTAPTHLKTLKRIHGVLSVITEELPDCPLYFILERLSGTLHVETPPILAFRSALLNAGYHVSFTHTHKTSIKTNAPAKVIWDIMRCWESKHPLKEKRKAEKSPGNNILAKQPEKQYCFDLHRDANPQSRREGFVRFQENPLPFWGPGVRSTAMVGDDKMLKSRLNQGKRKRDQSEDKEEK</sequence>
<protein>
    <recommendedName>
        <fullName evidence="9 10">tRNA (guanine(26)-N(2))-dimethyltransferase</fullName>
        <ecNumber evidence="7 10">2.1.1.216</ecNumber>
    </recommendedName>
</protein>
<dbReference type="InterPro" id="IPR029063">
    <property type="entry name" value="SAM-dependent_MTases_sf"/>
</dbReference>
<evidence type="ECO:0000256" key="11">
    <source>
        <dbReference type="SAM" id="MobiDB-lite"/>
    </source>
</evidence>
<dbReference type="GO" id="GO:0005634">
    <property type="term" value="C:nucleus"/>
    <property type="evidence" value="ECO:0007669"/>
    <property type="project" value="TreeGrafter"/>
</dbReference>
<gene>
    <name evidence="12" type="ORF">ILUMI_00982</name>
</gene>
<keyword evidence="4 10" id="KW-0949">S-adenosyl-L-methionine</keyword>
<evidence type="ECO:0000256" key="3">
    <source>
        <dbReference type="ARBA" id="ARBA00022679"/>
    </source>
</evidence>
<evidence type="ECO:0000313" key="12">
    <source>
        <dbReference type="EMBL" id="KAF2905205.1"/>
    </source>
</evidence>
<comment type="caution">
    <text evidence="12">The sequence shown here is derived from an EMBL/GenBank/DDBJ whole genome shotgun (WGS) entry which is preliminary data.</text>
</comment>
<dbReference type="PANTHER" id="PTHR10631:SF3">
    <property type="entry name" value="TRNA (GUANINE(26)-N(2))-DIMETHYLTRANSFERASE"/>
    <property type="match status" value="1"/>
</dbReference>
<dbReference type="OrthoDB" id="6349953at2759"/>
<dbReference type="EMBL" id="VTPC01000585">
    <property type="protein sequence ID" value="KAF2905205.1"/>
    <property type="molecule type" value="Genomic_DNA"/>
</dbReference>
<evidence type="ECO:0000256" key="4">
    <source>
        <dbReference type="ARBA" id="ARBA00022691"/>
    </source>
</evidence>
<dbReference type="CDD" id="cd02440">
    <property type="entry name" value="AdoMet_MTases"/>
    <property type="match status" value="1"/>
</dbReference>
<dbReference type="GO" id="GO:0160104">
    <property type="term" value="F:tRNA (guanine(26)-N2)-dimethyltransferase activity"/>
    <property type="evidence" value="ECO:0007669"/>
    <property type="project" value="UniProtKB-UniRule"/>
</dbReference>
<dbReference type="Gene3D" id="3.30.56.70">
    <property type="entry name" value="N2,N2-dimethylguanosine tRNA methyltransferase, C-terminal domain"/>
    <property type="match status" value="1"/>
</dbReference>
<dbReference type="EC" id="2.1.1.216" evidence="7 10"/>
<keyword evidence="2 10" id="KW-0489">Methyltransferase</keyword>
<dbReference type="AlphaFoldDB" id="A0A8K0GHW4"/>
<keyword evidence="3 10" id="KW-0808">Transferase</keyword>
<evidence type="ECO:0000256" key="5">
    <source>
        <dbReference type="ARBA" id="ARBA00022694"/>
    </source>
</evidence>
<evidence type="ECO:0000256" key="1">
    <source>
        <dbReference type="ARBA" id="ARBA00022555"/>
    </source>
</evidence>
<dbReference type="NCBIfam" id="TIGR00308">
    <property type="entry name" value="TRM1"/>
    <property type="match status" value="1"/>
</dbReference>
<evidence type="ECO:0000256" key="9">
    <source>
        <dbReference type="ARBA" id="ARBA00074266"/>
    </source>
</evidence>
<dbReference type="PANTHER" id="PTHR10631">
    <property type="entry name" value="N 2 ,N 2 -DIMETHYLGUANOSINE TRNA METHYLTRANSFERASE"/>
    <property type="match status" value="1"/>
</dbReference>
<keyword evidence="6 10" id="KW-0694">RNA-binding</keyword>
<dbReference type="Gene3D" id="3.40.50.150">
    <property type="entry name" value="Vaccinia Virus protein VP39"/>
    <property type="match status" value="1"/>
</dbReference>
<dbReference type="InterPro" id="IPR002905">
    <property type="entry name" value="Trm1"/>
</dbReference>
<evidence type="ECO:0000256" key="8">
    <source>
        <dbReference type="ARBA" id="ARBA00051897"/>
    </source>
</evidence>
<comment type="similarity">
    <text evidence="10">Belongs to the class I-like SAM-binding methyltransferase superfamily. Trm1 family.</text>
</comment>
<reference evidence="12" key="1">
    <citation type="submission" date="2019-08" db="EMBL/GenBank/DDBJ databases">
        <title>The genome of the North American firefly Photinus pyralis.</title>
        <authorList>
            <consortium name="Photinus pyralis genome working group"/>
            <person name="Fallon T.R."/>
            <person name="Sander Lower S.E."/>
            <person name="Weng J.-K."/>
        </authorList>
    </citation>
    <scope>NUCLEOTIDE SEQUENCE</scope>
    <source>
        <strain evidence="12">TRF0915ILg1</strain>
        <tissue evidence="12">Whole body</tissue>
    </source>
</reference>
<evidence type="ECO:0000256" key="10">
    <source>
        <dbReference type="PROSITE-ProRule" id="PRU00958"/>
    </source>
</evidence>
<dbReference type="PROSITE" id="PS51626">
    <property type="entry name" value="SAM_MT_TRM1"/>
    <property type="match status" value="1"/>
</dbReference>
<feature type="region of interest" description="Disordered" evidence="11">
    <location>
        <begin position="506"/>
        <end position="539"/>
    </location>
</feature>
<evidence type="ECO:0000313" key="13">
    <source>
        <dbReference type="Proteomes" id="UP000801492"/>
    </source>
</evidence>
<name>A0A8K0GHW4_IGNLU</name>
<organism evidence="12 13">
    <name type="scientific">Ignelater luminosus</name>
    <name type="common">Cucubano</name>
    <name type="synonym">Pyrophorus luminosus</name>
    <dbReference type="NCBI Taxonomy" id="2038154"/>
    <lineage>
        <taxon>Eukaryota</taxon>
        <taxon>Metazoa</taxon>
        <taxon>Ecdysozoa</taxon>
        <taxon>Arthropoda</taxon>
        <taxon>Hexapoda</taxon>
        <taxon>Insecta</taxon>
        <taxon>Pterygota</taxon>
        <taxon>Neoptera</taxon>
        <taxon>Endopterygota</taxon>
        <taxon>Coleoptera</taxon>
        <taxon>Polyphaga</taxon>
        <taxon>Elateriformia</taxon>
        <taxon>Elateroidea</taxon>
        <taxon>Elateridae</taxon>
        <taxon>Agrypninae</taxon>
        <taxon>Pyrophorini</taxon>
        <taxon>Ignelater</taxon>
    </lineage>
</organism>
<evidence type="ECO:0000256" key="7">
    <source>
        <dbReference type="ARBA" id="ARBA00039099"/>
    </source>
</evidence>
<keyword evidence="1 10" id="KW-0820">tRNA-binding</keyword>
<keyword evidence="13" id="KW-1185">Reference proteome</keyword>